<dbReference type="InterPro" id="IPR001173">
    <property type="entry name" value="Glyco_trans_2-like"/>
</dbReference>
<keyword evidence="7" id="KW-0328">Glycosyltransferase</keyword>
<evidence type="ECO:0000256" key="10">
    <source>
        <dbReference type="ARBA" id="ARBA00022989"/>
    </source>
</evidence>
<dbReference type="SUPFAM" id="SSF53448">
    <property type="entry name" value="Nucleotide-diphospho-sugar transferases"/>
    <property type="match status" value="1"/>
</dbReference>
<evidence type="ECO:0000256" key="9">
    <source>
        <dbReference type="ARBA" id="ARBA00022692"/>
    </source>
</evidence>
<keyword evidence="6" id="KW-0997">Cell inner membrane</keyword>
<evidence type="ECO:0000256" key="6">
    <source>
        <dbReference type="ARBA" id="ARBA00022519"/>
    </source>
</evidence>
<reference evidence="14 15" key="1">
    <citation type="submission" date="2018-07" db="EMBL/GenBank/DDBJ databases">
        <title>Thalassococcus profundi sp. nov., a marine bacterium isolated from deep seawater of Okinawa Trough.</title>
        <authorList>
            <person name="Yu M."/>
        </authorList>
    </citation>
    <scope>NUCLEOTIDE SEQUENCE [LARGE SCALE GENOMIC DNA]</scope>
    <source>
        <strain evidence="14 15">WRAS1</strain>
    </source>
</reference>
<dbReference type="NCBIfam" id="NF003959">
    <property type="entry name" value="PRK05454.2-2"/>
    <property type="match status" value="1"/>
</dbReference>
<accession>A0A369TU86</accession>
<dbReference type="Proteomes" id="UP000253977">
    <property type="component" value="Unassembled WGS sequence"/>
</dbReference>
<comment type="similarity">
    <text evidence="3">Belongs to the glycosyltransferase 2 family. OpgH subfamily.</text>
</comment>
<dbReference type="RefSeq" id="WP_114508984.1">
    <property type="nucleotide sequence ID" value="NZ_QPMK01000001.1"/>
</dbReference>
<keyword evidence="8 14" id="KW-0808">Transferase</keyword>
<protein>
    <recommendedName>
        <fullName evidence="4">Glucans biosynthesis glucosyltransferase H</fullName>
    </recommendedName>
</protein>
<keyword evidence="9 12" id="KW-0812">Transmembrane</keyword>
<evidence type="ECO:0000256" key="8">
    <source>
        <dbReference type="ARBA" id="ARBA00022679"/>
    </source>
</evidence>
<dbReference type="PANTHER" id="PTHR43867">
    <property type="entry name" value="CELLULOSE SYNTHASE CATALYTIC SUBUNIT A [UDP-FORMING]"/>
    <property type="match status" value="1"/>
</dbReference>
<evidence type="ECO:0000313" key="15">
    <source>
        <dbReference type="Proteomes" id="UP000253977"/>
    </source>
</evidence>
<evidence type="ECO:0000259" key="13">
    <source>
        <dbReference type="Pfam" id="PF13632"/>
    </source>
</evidence>
<gene>
    <name evidence="14" type="ORF">DU478_00545</name>
</gene>
<name>A0A369TU86_9RHOB</name>
<feature type="transmembrane region" description="Helical" evidence="12">
    <location>
        <begin position="417"/>
        <end position="437"/>
    </location>
</feature>
<evidence type="ECO:0000256" key="3">
    <source>
        <dbReference type="ARBA" id="ARBA00009337"/>
    </source>
</evidence>
<dbReference type="EMBL" id="QPMK01000001">
    <property type="protein sequence ID" value="RDD68005.1"/>
    <property type="molecule type" value="Genomic_DNA"/>
</dbReference>
<dbReference type="NCBIfam" id="NF003958">
    <property type="entry name" value="PRK05454.2-1"/>
    <property type="match status" value="1"/>
</dbReference>
<feature type="transmembrane region" description="Helical" evidence="12">
    <location>
        <begin position="364"/>
        <end position="389"/>
    </location>
</feature>
<dbReference type="InterPro" id="IPR050321">
    <property type="entry name" value="Glycosyltr_2/OpgH_subfam"/>
</dbReference>
<evidence type="ECO:0000256" key="1">
    <source>
        <dbReference type="ARBA" id="ARBA00004429"/>
    </source>
</evidence>
<organism evidence="14 15">
    <name type="scientific">Thalassococcus profundi</name>
    <dbReference type="NCBI Taxonomy" id="2282382"/>
    <lineage>
        <taxon>Bacteria</taxon>
        <taxon>Pseudomonadati</taxon>
        <taxon>Pseudomonadota</taxon>
        <taxon>Alphaproteobacteria</taxon>
        <taxon>Rhodobacterales</taxon>
        <taxon>Roseobacteraceae</taxon>
        <taxon>Thalassococcus</taxon>
    </lineage>
</organism>
<keyword evidence="5" id="KW-1003">Cell membrane</keyword>
<evidence type="ECO:0000313" key="14">
    <source>
        <dbReference type="EMBL" id="RDD68005.1"/>
    </source>
</evidence>
<comment type="caution">
    <text evidence="14">The sequence shown here is derived from an EMBL/GenBank/DDBJ whole genome shotgun (WGS) entry which is preliminary data.</text>
</comment>
<dbReference type="NCBIfam" id="NF003962">
    <property type="entry name" value="PRK05454.2-5"/>
    <property type="match status" value="1"/>
</dbReference>
<evidence type="ECO:0000256" key="5">
    <source>
        <dbReference type="ARBA" id="ARBA00022475"/>
    </source>
</evidence>
<evidence type="ECO:0000256" key="4">
    <source>
        <dbReference type="ARBA" id="ARBA00020585"/>
    </source>
</evidence>
<feature type="transmembrane region" description="Helical" evidence="12">
    <location>
        <begin position="506"/>
        <end position="525"/>
    </location>
</feature>
<dbReference type="Gene3D" id="3.90.550.10">
    <property type="entry name" value="Spore Coat Polysaccharide Biosynthesis Protein SpsA, Chain A"/>
    <property type="match status" value="1"/>
</dbReference>
<evidence type="ECO:0000256" key="7">
    <source>
        <dbReference type="ARBA" id="ARBA00022676"/>
    </source>
</evidence>
<dbReference type="Pfam" id="PF13632">
    <property type="entry name" value="Glyco_trans_2_3"/>
    <property type="match status" value="1"/>
</dbReference>
<proteinExistence type="inferred from homology"/>
<dbReference type="PANTHER" id="PTHR43867:SF5">
    <property type="entry name" value="GLUCANS BIOSYNTHESIS GLUCOSYLTRANSFERASE H"/>
    <property type="match status" value="1"/>
</dbReference>
<keyword evidence="10 12" id="KW-1133">Transmembrane helix</keyword>
<comment type="pathway">
    <text evidence="2">Glycan metabolism; osmoregulated periplasmic glucan (OPG) biosynthesis.</text>
</comment>
<feature type="transmembrane region" description="Helical" evidence="12">
    <location>
        <begin position="49"/>
        <end position="74"/>
    </location>
</feature>
<sequence length="603" mass="66193">MERTATGSRVYGIRAFALLSSIGLGAGAAALFLQFGAADGYQQVDGVRGALVFITTFWLAWGAMQSVVGLLFAAPAPPLRNDPITARTVILMPVYNEDPAIVFARVAAMDEAIAQLELTDKFDFAILSDTQDPQLAAEEERWFVRLWQDRRQDRRKAEGQPARLFYRRRTRNVGRKAGNIQDFFERSGAQYDFALILDADSLMDAATIAEMVRRMQAAPRLGLLQTLPRVTGAGSRFGRAMQFAAGFYSPVFAQGQAAMQGTTGPFWGHNALVRVRAFAASCALPELSGPPPFGGHILSHDYVEAALLARAGWTVRVDPDLDGSYEEGPENMVDFAKRDRRWCQGNLQHARVFPAPGLKPWSRFVFFQGMLSYIVPLFWLLFLAANLYASATAPEPDFFPEPFQLFPVFPSDQTSKAVGVAVGVFGLLVLPKVLILIDATLRGRVRGFGSTILAARGLVRELFMSSVNAPILLMWQTRAVLQVFGGRDGGWPAQTRGDGRLTFSEAAAAGWWIQIWGAAMVGLTYTFAPELMLWVLPVGVPLLIAPFVIWATSHPSQASVFLTPEEHSLPPIIARHRQVMTRWGKASEAVDRDETAPAAQLSA</sequence>
<dbReference type="InterPro" id="IPR029044">
    <property type="entry name" value="Nucleotide-diphossugar_trans"/>
</dbReference>
<dbReference type="AlphaFoldDB" id="A0A369TU86"/>
<dbReference type="OrthoDB" id="9775281at2"/>
<feature type="transmembrane region" description="Helical" evidence="12">
    <location>
        <begin position="12"/>
        <end position="37"/>
    </location>
</feature>
<feature type="domain" description="Glycosyltransferase 2-like" evidence="13">
    <location>
        <begin position="195"/>
        <end position="389"/>
    </location>
</feature>
<comment type="subcellular location">
    <subcellularLocation>
        <location evidence="1">Cell inner membrane</location>
        <topology evidence="1">Multi-pass membrane protein</topology>
    </subcellularLocation>
</comment>
<keyword evidence="15" id="KW-1185">Reference proteome</keyword>
<evidence type="ECO:0000256" key="2">
    <source>
        <dbReference type="ARBA" id="ARBA00005001"/>
    </source>
</evidence>
<feature type="transmembrane region" description="Helical" evidence="12">
    <location>
        <begin position="531"/>
        <end position="551"/>
    </location>
</feature>
<evidence type="ECO:0000256" key="12">
    <source>
        <dbReference type="SAM" id="Phobius"/>
    </source>
</evidence>
<keyword evidence="11 12" id="KW-0472">Membrane</keyword>
<dbReference type="GO" id="GO:0016758">
    <property type="term" value="F:hexosyltransferase activity"/>
    <property type="evidence" value="ECO:0007669"/>
    <property type="project" value="TreeGrafter"/>
</dbReference>
<dbReference type="GO" id="GO:0005886">
    <property type="term" value="C:plasma membrane"/>
    <property type="evidence" value="ECO:0007669"/>
    <property type="project" value="UniProtKB-SubCell"/>
</dbReference>
<evidence type="ECO:0000256" key="11">
    <source>
        <dbReference type="ARBA" id="ARBA00023136"/>
    </source>
</evidence>